<evidence type="ECO:0000313" key="2">
    <source>
        <dbReference type="EMBL" id="RCX01110.1"/>
    </source>
</evidence>
<feature type="transmembrane region" description="Helical" evidence="1">
    <location>
        <begin position="116"/>
        <end position="135"/>
    </location>
</feature>
<keyword evidence="1" id="KW-0472">Membrane</keyword>
<dbReference type="AlphaFoldDB" id="A0A368ZVS3"/>
<dbReference type="EMBL" id="QPJS01000008">
    <property type="protein sequence ID" value="RCX01110.1"/>
    <property type="molecule type" value="Genomic_DNA"/>
</dbReference>
<dbReference type="Proteomes" id="UP000253517">
    <property type="component" value="Unassembled WGS sequence"/>
</dbReference>
<comment type="caution">
    <text evidence="2">The sequence shown here is derived from an EMBL/GenBank/DDBJ whole genome shotgun (WGS) entry which is preliminary data.</text>
</comment>
<proteinExistence type="predicted"/>
<keyword evidence="1" id="KW-1133">Transmembrane helix</keyword>
<name>A0A368ZVS3_9FLAO</name>
<keyword evidence="3" id="KW-1185">Reference proteome</keyword>
<organism evidence="2 3">
    <name type="scientific">Schleiferia thermophila</name>
    <dbReference type="NCBI Taxonomy" id="884107"/>
    <lineage>
        <taxon>Bacteria</taxon>
        <taxon>Pseudomonadati</taxon>
        <taxon>Bacteroidota</taxon>
        <taxon>Flavobacteriia</taxon>
        <taxon>Flavobacteriales</taxon>
        <taxon>Schleiferiaceae</taxon>
        <taxon>Schleiferia</taxon>
    </lineage>
</organism>
<accession>A0A368ZVS3</accession>
<evidence type="ECO:0000256" key="1">
    <source>
        <dbReference type="SAM" id="Phobius"/>
    </source>
</evidence>
<evidence type="ECO:0000313" key="3">
    <source>
        <dbReference type="Proteomes" id="UP000253517"/>
    </source>
</evidence>
<protein>
    <submittedName>
        <fullName evidence="2">Uncharacterized protein</fullName>
    </submittedName>
</protein>
<gene>
    <name evidence="2" type="ORF">DES35_10815</name>
</gene>
<sequence length="152" mass="17341">MICCLVLLTAFVSAQDILYIEHRSKPPQLRIRPGMEITVVQSTDTLKIRGLVGKIGHETIEVDNFTVAYQWIDEIHYRNELVSLLGYATIAAGVFALVIPPINNAYNKMPLWDRDYLIAGSILVPAGFFATKLAVKKYKKSKGYYWKHYYID</sequence>
<reference evidence="2 3" key="1">
    <citation type="submission" date="2018-07" db="EMBL/GenBank/DDBJ databases">
        <title>Genomic Encyclopedia of Type Strains, Phase IV (KMG-IV): sequencing the most valuable type-strain genomes for metagenomic binning, comparative biology and taxonomic classification.</title>
        <authorList>
            <person name="Goeker M."/>
        </authorList>
    </citation>
    <scope>NUCLEOTIDE SEQUENCE [LARGE SCALE GENOMIC DNA]</scope>
    <source>
        <strain evidence="2 3">DSM 21410</strain>
    </source>
</reference>
<keyword evidence="1" id="KW-0812">Transmembrane</keyword>